<protein>
    <submittedName>
        <fullName evidence="1">Uncharacterized protein</fullName>
    </submittedName>
</protein>
<dbReference type="EMBL" id="CAJOBE010053588">
    <property type="protein sequence ID" value="CAF4364828.1"/>
    <property type="molecule type" value="Genomic_DNA"/>
</dbReference>
<organism evidence="1 2">
    <name type="scientific">Rotaria sordida</name>
    <dbReference type="NCBI Taxonomy" id="392033"/>
    <lineage>
        <taxon>Eukaryota</taxon>
        <taxon>Metazoa</taxon>
        <taxon>Spiralia</taxon>
        <taxon>Gnathifera</taxon>
        <taxon>Rotifera</taxon>
        <taxon>Eurotatoria</taxon>
        <taxon>Bdelloidea</taxon>
        <taxon>Philodinida</taxon>
        <taxon>Philodinidae</taxon>
        <taxon>Rotaria</taxon>
    </lineage>
</organism>
<gene>
    <name evidence="1" type="ORF">FNK824_LOCUS42790</name>
</gene>
<sequence length="56" mass="6571">FYINHHQQIPYTYIELTGELIMPSLIFETRRLILPPVPLDIESVGTVRVRTKGFEK</sequence>
<accession>A0A820LZS5</accession>
<name>A0A820LZS5_9BILA</name>
<proteinExistence type="predicted"/>
<evidence type="ECO:0000313" key="2">
    <source>
        <dbReference type="Proteomes" id="UP000663874"/>
    </source>
</evidence>
<evidence type="ECO:0000313" key="1">
    <source>
        <dbReference type="EMBL" id="CAF4364828.1"/>
    </source>
</evidence>
<dbReference type="AlphaFoldDB" id="A0A820LZS5"/>
<dbReference type="Proteomes" id="UP000663874">
    <property type="component" value="Unassembled WGS sequence"/>
</dbReference>
<comment type="caution">
    <text evidence="1">The sequence shown here is derived from an EMBL/GenBank/DDBJ whole genome shotgun (WGS) entry which is preliminary data.</text>
</comment>
<feature type="non-terminal residue" evidence="1">
    <location>
        <position position="1"/>
    </location>
</feature>
<reference evidence="1" key="1">
    <citation type="submission" date="2021-02" db="EMBL/GenBank/DDBJ databases">
        <authorList>
            <person name="Nowell W R."/>
        </authorList>
    </citation>
    <scope>NUCLEOTIDE SEQUENCE</scope>
</reference>